<proteinExistence type="predicted"/>
<evidence type="ECO:0008006" key="3">
    <source>
        <dbReference type="Google" id="ProtNLM"/>
    </source>
</evidence>
<evidence type="ECO:0000313" key="1">
    <source>
        <dbReference type="EMBL" id="OXL15109.1"/>
    </source>
</evidence>
<dbReference type="SUPFAM" id="SSF55729">
    <property type="entry name" value="Acyl-CoA N-acyltransferases (Nat)"/>
    <property type="match status" value="1"/>
</dbReference>
<protein>
    <recommendedName>
        <fullName evidence="3">Thermostable hemolysin</fullName>
    </recommendedName>
</protein>
<dbReference type="Pfam" id="PF12261">
    <property type="entry name" value="T_hemolysin"/>
    <property type="match status" value="1"/>
</dbReference>
<dbReference type="InterPro" id="IPR016181">
    <property type="entry name" value="Acyl_CoA_acyltransferase"/>
</dbReference>
<dbReference type="AlphaFoldDB" id="A0A229FUP4"/>
<comment type="caution">
    <text evidence="1">The sequence shown here is derived from an EMBL/GenBank/DDBJ whole genome shotgun (WGS) entry which is preliminary data.</text>
</comment>
<reference evidence="1 2" key="1">
    <citation type="submission" date="2017-06" db="EMBL/GenBank/DDBJ databases">
        <title>Reclassification of a Polynucleobacter cosmopolitanus strain isolated from tropical Lake Victoria as Polynucleobacter victoriensis comb. nov.</title>
        <authorList>
            <person name="Hahn M.W."/>
        </authorList>
    </citation>
    <scope>NUCLEOTIDE SEQUENCE [LARGE SCALE GENOMIC DNA]</scope>
    <source>
        <strain evidence="1 2">MWH-MoIso2</strain>
    </source>
</reference>
<sequence length="209" mass="23742">MALTLRTYHDAKHTLISPEFDSEENLYKFEWVTKQHPDRESLQSFIATTFYKTYGADVHHFSDILVGCKDAQGQWLAALGFSALTDKPCFVEQYLDAPLEINIEAQVKEHTTRKEIVEVGNLAAIHAGAGRTLIINMTRFLHEQGYKWVTFTATRTLLNSFKRLGIKLFQLAEADPSRLEDGGKNWGTYYNTQPQVMFGDIASGYEKLA</sequence>
<name>A0A229FUP4_9BURK</name>
<evidence type="ECO:0000313" key="2">
    <source>
        <dbReference type="Proteomes" id="UP000215188"/>
    </source>
</evidence>
<dbReference type="EMBL" id="NJGG01000002">
    <property type="protein sequence ID" value="OXL15109.1"/>
    <property type="molecule type" value="Genomic_DNA"/>
</dbReference>
<dbReference type="InterPro" id="IPR022050">
    <property type="entry name" value="T_hemolysin"/>
</dbReference>
<accession>A0A229FUP4</accession>
<gene>
    <name evidence="1" type="ORF">AOC33_07335</name>
</gene>
<organism evidence="1 2">
    <name type="scientific">Polynucleobacter cosmopolitanus</name>
    <dbReference type="NCBI Taxonomy" id="351345"/>
    <lineage>
        <taxon>Bacteria</taxon>
        <taxon>Pseudomonadati</taxon>
        <taxon>Pseudomonadota</taxon>
        <taxon>Betaproteobacteria</taxon>
        <taxon>Burkholderiales</taxon>
        <taxon>Burkholderiaceae</taxon>
        <taxon>Polynucleobacter</taxon>
    </lineage>
</organism>
<keyword evidence="2" id="KW-1185">Reference proteome</keyword>
<dbReference type="OrthoDB" id="7432757at2"/>
<dbReference type="RefSeq" id="WP_089516307.1">
    <property type="nucleotide sequence ID" value="NZ_NJGG01000002.1"/>
</dbReference>
<dbReference type="Proteomes" id="UP000215188">
    <property type="component" value="Unassembled WGS sequence"/>
</dbReference>